<protein>
    <recommendedName>
        <fullName evidence="10">Protein TonB</fullName>
    </recommendedName>
</protein>
<dbReference type="InterPro" id="IPR006260">
    <property type="entry name" value="TonB/TolA_C"/>
</dbReference>
<feature type="domain" description="TonB C-terminal" evidence="12">
    <location>
        <begin position="55"/>
        <end position="143"/>
    </location>
</feature>
<proteinExistence type="inferred from homology"/>
<comment type="function">
    <text evidence="10">Interacts with outer membrane receptor proteins that carry out high-affinity binding and energy dependent uptake into the periplasmic space of specific substrates. It could act to transduce energy from the cytoplasmic membrane to specific energy-requiring processes in the outer membrane, resulting in the release into the periplasm of ligands bound by these outer membrane proteins.</text>
</comment>
<evidence type="ECO:0000259" key="12">
    <source>
        <dbReference type="PROSITE" id="PS52015"/>
    </source>
</evidence>
<keyword evidence="14" id="KW-1185">Reference proteome</keyword>
<evidence type="ECO:0000313" key="13">
    <source>
        <dbReference type="EMBL" id="MBB6575954.1"/>
    </source>
</evidence>
<dbReference type="Pfam" id="PF03544">
    <property type="entry name" value="TonB_C"/>
    <property type="match status" value="1"/>
</dbReference>
<dbReference type="SUPFAM" id="SSF74653">
    <property type="entry name" value="TolA/TonB C-terminal domain"/>
    <property type="match status" value="1"/>
</dbReference>
<dbReference type="InterPro" id="IPR037682">
    <property type="entry name" value="TonB_C"/>
</dbReference>
<dbReference type="PRINTS" id="PR01374">
    <property type="entry name" value="TONBPROTEIN"/>
</dbReference>
<dbReference type="PANTHER" id="PTHR33446:SF2">
    <property type="entry name" value="PROTEIN TONB"/>
    <property type="match status" value="1"/>
</dbReference>
<dbReference type="InterPro" id="IPR003538">
    <property type="entry name" value="TonB"/>
</dbReference>
<keyword evidence="7 10" id="KW-0653">Protein transport</keyword>
<organism evidence="13 14">
    <name type="scientific">Comamonas odontotermitis</name>
    <dbReference type="NCBI Taxonomy" id="379895"/>
    <lineage>
        <taxon>Bacteria</taxon>
        <taxon>Pseudomonadati</taxon>
        <taxon>Pseudomonadota</taxon>
        <taxon>Betaproteobacteria</taxon>
        <taxon>Burkholderiales</taxon>
        <taxon>Comamonadaceae</taxon>
        <taxon>Comamonas</taxon>
    </lineage>
</organism>
<dbReference type="RefSeq" id="WP_184703998.1">
    <property type="nucleotide sequence ID" value="NZ_JACHKZ010000001.1"/>
</dbReference>
<dbReference type="PROSITE" id="PS52015">
    <property type="entry name" value="TONB_CTD"/>
    <property type="match status" value="1"/>
</dbReference>
<evidence type="ECO:0000256" key="6">
    <source>
        <dbReference type="ARBA" id="ARBA00022692"/>
    </source>
</evidence>
<evidence type="ECO:0000256" key="5">
    <source>
        <dbReference type="ARBA" id="ARBA00022519"/>
    </source>
</evidence>
<evidence type="ECO:0000256" key="3">
    <source>
        <dbReference type="ARBA" id="ARBA00022448"/>
    </source>
</evidence>
<keyword evidence="3 10" id="KW-0813">Transport</keyword>
<comment type="subcellular location">
    <subcellularLocation>
        <location evidence="1 10">Cell inner membrane</location>
        <topology evidence="1 10">Single-pass membrane protein</topology>
        <orientation evidence="1 10">Periplasmic side</orientation>
    </subcellularLocation>
</comment>
<comment type="caution">
    <text evidence="13">The sequence shown here is derived from an EMBL/GenBank/DDBJ whole genome shotgun (WGS) entry which is preliminary data.</text>
</comment>
<sequence length="143" mass="15037">MSFIRTSSAVVTMFAALLAGCATQESAKTTEKADSAATAPAPAEPLPAAGCAGNACDSAPQLLTGASPRYPYPAGAMAQPASVRVQFVVNVDGSVSEVKTLTTTSKDMASEVERAVRKWKYRPAMKANQPIKVILQQQFDFKP</sequence>
<name>A0ABR6RA05_9BURK</name>
<dbReference type="Proteomes" id="UP000562492">
    <property type="component" value="Unassembled WGS sequence"/>
</dbReference>
<accession>A0ABR6RA05</accession>
<evidence type="ECO:0000256" key="9">
    <source>
        <dbReference type="ARBA" id="ARBA00023136"/>
    </source>
</evidence>
<evidence type="ECO:0000313" key="14">
    <source>
        <dbReference type="Proteomes" id="UP000562492"/>
    </source>
</evidence>
<reference evidence="13 14" key="1">
    <citation type="submission" date="2020-08" db="EMBL/GenBank/DDBJ databases">
        <title>Functional genomics of gut bacteria from endangered species of beetles.</title>
        <authorList>
            <person name="Carlos-Shanley C."/>
        </authorList>
    </citation>
    <scope>NUCLEOTIDE SEQUENCE [LARGE SCALE GENOMIC DNA]</scope>
    <source>
        <strain evidence="13 14">S00124</strain>
    </source>
</reference>
<keyword evidence="5 10" id="KW-0997">Cell inner membrane</keyword>
<feature type="signal peptide" evidence="11">
    <location>
        <begin position="1"/>
        <end position="27"/>
    </location>
</feature>
<feature type="chain" id="PRO_5045202922" description="Protein TonB" evidence="11">
    <location>
        <begin position="28"/>
        <end position="143"/>
    </location>
</feature>
<keyword evidence="11" id="KW-0732">Signal</keyword>
<dbReference type="NCBIfam" id="TIGR01352">
    <property type="entry name" value="tonB_Cterm"/>
    <property type="match status" value="1"/>
</dbReference>
<evidence type="ECO:0000256" key="10">
    <source>
        <dbReference type="RuleBase" id="RU362123"/>
    </source>
</evidence>
<evidence type="ECO:0000256" key="4">
    <source>
        <dbReference type="ARBA" id="ARBA00022475"/>
    </source>
</evidence>
<dbReference type="PROSITE" id="PS51257">
    <property type="entry name" value="PROKAR_LIPOPROTEIN"/>
    <property type="match status" value="1"/>
</dbReference>
<evidence type="ECO:0000256" key="8">
    <source>
        <dbReference type="ARBA" id="ARBA00022989"/>
    </source>
</evidence>
<keyword evidence="6" id="KW-0812">Transmembrane</keyword>
<dbReference type="EMBL" id="JACHKZ010000001">
    <property type="protein sequence ID" value="MBB6575954.1"/>
    <property type="molecule type" value="Genomic_DNA"/>
</dbReference>
<gene>
    <name evidence="13" type="ORF">HNP33_000002</name>
</gene>
<comment type="similarity">
    <text evidence="2 10">Belongs to the TonB family.</text>
</comment>
<keyword evidence="8" id="KW-1133">Transmembrane helix</keyword>
<evidence type="ECO:0000256" key="11">
    <source>
        <dbReference type="SAM" id="SignalP"/>
    </source>
</evidence>
<dbReference type="PANTHER" id="PTHR33446">
    <property type="entry name" value="PROTEIN TONB-RELATED"/>
    <property type="match status" value="1"/>
</dbReference>
<evidence type="ECO:0000256" key="1">
    <source>
        <dbReference type="ARBA" id="ARBA00004383"/>
    </source>
</evidence>
<keyword evidence="4 10" id="KW-1003">Cell membrane</keyword>
<dbReference type="InterPro" id="IPR051045">
    <property type="entry name" value="TonB-dependent_transducer"/>
</dbReference>
<keyword evidence="9" id="KW-0472">Membrane</keyword>
<keyword evidence="10" id="KW-0735">Signal-anchor</keyword>
<dbReference type="Gene3D" id="3.30.1150.10">
    <property type="match status" value="1"/>
</dbReference>
<evidence type="ECO:0000256" key="7">
    <source>
        <dbReference type="ARBA" id="ARBA00022927"/>
    </source>
</evidence>
<evidence type="ECO:0000256" key="2">
    <source>
        <dbReference type="ARBA" id="ARBA00006555"/>
    </source>
</evidence>